<accession>A0ABR5BLA8</accession>
<feature type="compositionally biased region" description="Acidic residues" evidence="2">
    <location>
        <begin position="130"/>
        <end position="146"/>
    </location>
</feature>
<proteinExistence type="predicted"/>
<organism evidence="4 5">
    <name type="scientific">Cryptococcus gattii EJB2</name>
    <dbReference type="NCBI Taxonomy" id="1296103"/>
    <lineage>
        <taxon>Eukaryota</taxon>
        <taxon>Fungi</taxon>
        <taxon>Dikarya</taxon>
        <taxon>Basidiomycota</taxon>
        <taxon>Agaricomycotina</taxon>
        <taxon>Tremellomycetes</taxon>
        <taxon>Tremellales</taxon>
        <taxon>Cryptococcaceae</taxon>
        <taxon>Cryptococcus</taxon>
        <taxon>Cryptococcus gattii species complex</taxon>
    </lineage>
</organism>
<protein>
    <recommendedName>
        <fullName evidence="3">SWIM-type domain-containing protein</fullName>
    </recommendedName>
</protein>
<feature type="region of interest" description="Disordered" evidence="2">
    <location>
        <begin position="124"/>
        <end position="146"/>
    </location>
</feature>
<name>A0ABR5BLA8_9TREE</name>
<evidence type="ECO:0000256" key="2">
    <source>
        <dbReference type="SAM" id="MobiDB-lite"/>
    </source>
</evidence>
<dbReference type="PROSITE" id="PS50966">
    <property type="entry name" value="ZF_SWIM"/>
    <property type="match status" value="1"/>
</dbReference>
<dbReference type="Proteomes" id="UP000054272">
    <property type="component" value="Unassembled WGS sequence"/>
</dbReference>
<feature type="region of interest" description="Disordered" evidence="2">
    <location>
        <begin position="201"/>
        <end position="227"/>
    </location>
</feature>
<reference evidence="4 5" key="1">
    <citation type="submission" date="2015-01" db="EMBL/GenBank/DDBJ databases">
        <title>The Genome Sequence of Cryptococcus gattii EJB2.</title>
        <authorList>
            <consortium name="The Broad Institute Genomics Platform"/>
            <person name="Cuomo C."/>
            <person name="Litvintseva A."/>
            <person name="Chen Y."/>
            <person name="Heitman J."/>
            <person name="Sun S."/>
            <person name="Springer D."/>
            <person name="Dromer F."/>
            <person name="Young S."/>
            <person name="Zeng Q."/>
            <person name="Gargeya S."/>
            <person name="Abouelleil A."/>
            <person name="Alvarado L."/>
            <person name="Chapman S.B."/>
            <person name="Gainer-Dewar J."/>
            <person name="Goldberg J."/>
            <person name="Griggs A."/>
            <person name="Gujja S."/>
            <person name="Hansen M."/>
            <person name="Howarth C."/>
            <person name="Imamovic A."/>
            <person name="Larimer J."/>
            <person name="Murphy C."/>
            <person name="Naylor J."/>
            <person name="Pearson M."/>
            <person name="Priest M."/>
            <person name="Roberts A."/>
            <person name="Saif S."/>
            <person name="Shea T."/>
            <person name="Sykes S."/>
            <person name="Wortman J."/>
            <person name="Nusbaum C."/>
            <person name="Birren B."/>
        </authorList>
    </citation>
    <scope>NUCLEOTIDE SEQUENCE [LARGE SCALE GENOMIC DNA]</scope>
    <source>
        <strain evidence="4 5">EJB2</strain>
    </source>
</reference>
<gene>
    <name evidence="4" type="ORF">I306_06587</name>
</gene>
<dbReference type="Pfam" id="PF04434">
    <property type="entry name" value="SWIM"/>
    <property type="match status" value="1"/>
</dbReference>
<evidence type="ECO:0000313" key="4">
    <source>
        <dbReference type="EMBL" id="KIR76432.1"/>
    </source>
</evidence>
<keyword evidence="1" id="KW-0479">Metal-binding</keyword>
<evidence type="ECO:0000259" key="3">
    <source>
        <dbReference type="PROSITE" id="PS50966"/>
    </source>
</evidence>
<feature type="domain" description="SWIM-type" evidence="3">
    <location>
        <begin position="13"/>
        <end position="70"/>
    </location>
</feature>
<evidence type="ECO:0000313" key="5">
    <source>
        <dbReference type="Proteomes" id="UP000054272"/>
    </source>
</evidence>
<dbReference type="InterPro" id="IPR007527">
    <property type="entry name" value="Znf_SWIM"/>
</dbReference>
<keyword evidence="1" id="KW-0862">Zinc</keyword>
<dbReference type="EMBL" id="KN848796">
    <property type="protein sequence ID" value="KIR76432.1"/>
    <property type="molecule type" value="Genomic_DNA"/>
</dbReference>
<evidence type="ECO:0000256" key="1">
    <source>
        <dbReference type="PROSITE-ProRule" id="PRU00325"/>
    </source>
</evidence>
<sequence>MRSKATKVWTSLFTTQVWSQDIRQGTCTCPAFERSPYAVPHPKIIKESRLTNPRSFLFCKHLYAVYRPTNWVKFVHSASRLRLPPFWSSSELELADGIVFPDVGVQPDQPAPASLPNVAVPPRAAREDINGDDPQTDAEADANAEETDERYQLLLTKMDKCRSILVAQAEHKDHRHVMEWEKVLGRSLDRIINSAEQEEIAKRRSVQQDPTQRQRRHQGSTLLRYYR</sequence>
<keyword evidence="5" id="KW-1185">Reference proteome</keyword>
<keyword evidence="1" id="KW-0863">Zinc-finger</keyword>